<keyword evidence="2" id="KW-1185">Reference proteome</keyword>
<accession>A0A8H3PDN3</accession>
<evidence type="ECO:0000313" key="2">
    <source>
        <dbReference type="Proteomes" id="UP000664203"/>
    </source>
</evidence>
<proteinExistence type="predicted"/>
<gene>
    <name evidence="1" type="ORF">ALECFALPRED_007810</name>
</gene>
<sequence length="229" mass="26062">MDTTTSASNTDTWRPSWEQQPKINNLLRPYSTAAVVCDGRRPRPELWDICNGCILWLPPKPDVGEIPDPRLSSRHPDFFDHPVLVLKVEITSPRDANVLFAKMTSLDKTPLERIHSSHLDQYLPVFPAKPHPTSGLLLRLENERPKRGMVNNSYVSIHEGVFSLDYRALRCYAAGQKADGYRHRLKRESFDQVVTELGYSSSPWIETGGLWEEFIRKHVPGGAEVAFDI</sequence>
<organism evidence="1 2">
    <name type="scientific">Alectoria fallacina</name>
    <dbReference type="NCBI Taxonomy" id="1903189"/>
    <lineage>
        <taxon>Eukaryota</taxon>
        <taxon>Fungi</taxon>
        <taxon>Dikarya</taxon>
        <taxon>Ascomycota</taxon>
        <taxon>Pezizomycotina</taxon>
        <taxon>Lecanoromycetes</taxon>
        <taxon>OSLEUM clade</taxon>
        <taxon>Lecanoromycetidae</taxon>
        <taxon>Lecanorales</taxon>
        <taxon>Lecanorineae</taxon>
        <taxon>Parmeliaceae</taxon>
        <taxon>Alectoria</taxon>
    </lineage>
</organism>
<dbReference type="EMBL" id="CAJPDR010000520">
    <property type="protein sequence ID" value="CAF9938657.1"/>
    <property type="molecule type" value="Genomic_DNA"/>
</dbReference>
<name>A0A8H3PDN3_9LECA</name>
<dbReference type="OrthoDB" id="3537171at2759"/>
<dbReference type="AlphaFoldDB" id="A0A8H3PDN3"/>
<dbReference type="PANTHER" id="PTHR37048:SF2">
    <property type="entry name" value="QUESTIONABLE PROTEIN"/>
    <property type="match status" value="1"/>
</dbReference>
<dbReference type="PANTHER" id="PTHR37048">
    <property type="entry name" value="QUESTIONABLE PROTEIN"/>
    <property type="match status" value="1"/>
</dbReference>
<protein>
    <submittedName>
        <fullName evidence="1">Uncharacterized protein</fullName>
    </submittedName>
</protein>
<reference evidence="1" key="1">
    <citation type="submission" date="2021-03" db="EMBL/GenBank/DDBJ databases">
        <authorList>
            <person name="Tagirdzhanova G."/>
        </authorList>
    </citation>
    <scope>NUCLEOTIDE SEQUENCE</scope>
</reference>
<evidence type="ECO:0000313" key="1">
    <source>
        <dbReference type="EMBL" id="CAF9938657.1"/>
    </source>
</evidence>
<comment type="caution">
    <text evidence="1">The sequence shown here is derived from an EMBL/GenBank/DDBJ whole genome shotgun (WGS) entry which is preliminary data.</text>
</comment>
<dbReference type="Proteomes" id="UP000664203">
    <property type="component" value="Unassembled WGS sequence"/>
</dbReference>